<dbReference type="InterPro" id="IPR020103">
    <property type="entry name" value="PsdUridine_synth_cat_dom_sf"/>
</dbReference>
<dbReference type="STRING" id="868864.Dester_1348"/>
<proteinExistence type="predicted"/>
<dbReference type="OrthoDB" id="10810at2"/>
<gene>
    <name evidence="2" type="ordered locus">Dester_1348</name>
</gene>
<dbReference type="eggNOG" id="COG0585">
    <property type="taxonomic scope" value="Bacteria"/>
</dbReference>
<dbReference type="GO" id="GO:0003723">
    <property type="term" value="F:RNA binding"/>
    <property type="evidence" value="ECO:0007669"/>
    <property type="project" value="InterPro"/>
</dbReference>
<dbReference type="Pfam" id="PF01142">
    <property type="entry name" value="TruD"/>
    <property type="match status" value="2"/>
</dbReference>
<protein>
    <submittedName>
        <fullName evidence="2">tRNA pseudouridine synthase D TruD</fullName>
    </submittedName>
</protein>
<dbReference type="InterPro" id="IPR043165">
    <property type="entry name" value="TruD_insert_sf"/>
</dbReference>
<evidence type="ECO:0000313" key="2">
    <source>
        <dbReference type="EMBL" id="ADY73979.1"/>
    </source>
</evidence>
<accession>F0S1H6</accession>
<dbReference type="InterPro" id="IPR042214">
    <property type="entry name" value="TruD_catalytic"/>
</dbReference>
<dbReference type="InParanoid" id="F0S1H6"/>
<dbReference type="SUPFAM" id="SSF55120">
    <property type="entry name" value="Pseudouridine synthase"/>
    <property type="match status" value="1"/>
</dbReference>
<dbReference type="RefSeq" id="WP_013638928.1">
    <property type="nucleotide sequence ID" value="NC_015185.1"/>
</dbReference>
<reference evidence="3" key="2">
    <citation type="submission" date="2011-02" db="EMBL/GenBank/DDBJ databases">
        <title>The complete genome of Desulfurobacterium thermolithotrophum DSM 11699.</title>
        <authorList>
            <consortium name="US DOE Joint Genome Institute (JGI-PGF)"/>
            <person name="Lucas S."/>
            <person name="Copeland A."/>
            <person name="Lapidus A."/>
            <person name="Bruce D."/>
            <person name="Goodwin L."/>
            <person name="Pitluck S."/>
            <person name="Kyrpides N."/>
            <person name="Mavromatis K."/>
            <person name="Pagani I."/>
            <person name="Ivanova N."/>
            <person name="Mikhailova N."/>
            <person name="Daligault H."/>
            <person name="Detter J.C."/>
            <person name="Tapia R."/>
            <person name="Han C."/>
            <person name="Land M."/>
            <person name="Hauser L."/>
            <person name="Markowitz V."/>
            <person name="Cheng J.-F."/>
            <person name="Hugenholtz P."/>
            <person name="Woyke T."/>
            <person name="Wu D."/>
            <person name="Spring S."/>
            <person name="Brambilla E."/>
            <person name="Klenk H.-P."/>
            <person name="Eisen J.A."/>
        </authorList>
    </citation>
    <scope>NUCLEOTIDE SEQUENCE [LARGE SCALE GENOMIC DNA]</scope>
    <source>
        <strain evidence="3">DSM 11699 / BSA</strain>
    </source>
</reference>
<evidence type="ECO:0000256" key="1">
    <source>
        <dbReference type="ARBA" id="ARBA00022694"/>
    </source>
</evidence>
<sequence>MELIEFKWKREVPEDFIVKETAEYPFSDSGNYYLYLLIKRNLSTRDLAEKLQFSYAGMKDKLALTFQYVSFDKFIGNYKKEKIDSKSWYILKFVGRIKKKIKIGQLKGNRFFINLRDLKTEERNWFINYYDIQRINNNWKKGRNLIKKLFKSPKRKLKWRENFFIDSYLSYLWNKSLELYLKERVSGHFIKEKNETFFIPELEDFQALPKFWTILGYKKKLLESEIYYEKILKEEGFELKEFLELLRKLRIKGDYRMTYVLVRDFKKVGNYVFFYLPKGSYATMYLKHLQMETS</sequence>
<dbReference type="GO" id="GO:0001522">
    <property type="term" value="P:pseudouridine synthesis"/>
    <property type="evidence" value="ECO:0007669"/>
    <property type="project" value="InterPro"/>
</dbReference>
<dbReference type="PROSITE" id="PS01268">
    <property type="entry name" value="UPF0024"/>
    <property type="match status" value="1"/>
</dbReference>
<dbReference type="PANTHER" id="PTHR47811:SF1">
    <property type="entry name" value="TRNA PSEUDOURIDINE SYNTHASE D"/>
    <property type="match status" value="1"/>
</dbReference>
<evidence type="ECO:0000313" key="3">
    <source>
        <dbReference type="Proteomes" id="UP000007102"/>
    </source>
</evidence>
<name>F0S1H6_DESTD</name>
<dbReference type="HOGENOM" id="CLU_005281_4_0_0"/>
<keyword evidence="3" id="KW-1185">Reference proteome</keyword>
<dbReference type="InterPro" id="IPR050170">
    <property type="entry name" value="TruD_pseudoU_synthase"/>
</dbReference>
<dbReference type="KEGG" id="dte:Dester_1348"/>
<dbReference type="InterPro" id="IPR020119">
    <property type="entry name" value="PsdUridine_synth_TruD_CS"/>
</dbReference>
<dbReference type="Gene3D" id="3.30.2340.10">
    <property type="entry name" value="TruD, insertion domain"/>
    <property type="match status" value="1"/>
</dbReference>
<dbReference type="Gene3D" id="3.30.2350.20">
    <property type="entry name" value="TruD, catalytic domain"/>
    <property type="match status" value="1"/>
</dbReference>
<dbReference type="PANTHER" id="PTHR47811">
    <property type="entry name" value="TRNA PSEUDOURIDINE SYNTHASE D"/>
    <property type="match status" value="1"/>
</dbReference>
<dbReference type="EMBL" id="CP002543">
    <property type="protein sequence ID" value="ADY73979.1"/>
    <property type="molecule type" value="Genomic_DNA"/>
</dbReference>
<reference evidence="2 3" key="1">
    <citation type="journal article" date="2011" name="Stand. Genomic Sci.">
        <title>Complete genome sequence of the thermophilic sulfur-reducer Desulfurobacterium thermolithotrophum type strain (BSA(T)) from a deep-sea hydrothermal vent.</title>
        <authorList>
            <person name="Goker M."/>
            <person name="Daligault H."/>
            <person name="Mwirichia R."/>
            <person name="Lapidus A."/>
            <person name="Lucas S."/>
            <person name="Deshpande S."/>
            <person name="Pagani I."/>
            <person name="Tapia R."/>
            <person name="Cheng J.F."/>
            <person name="Goodwin L."/>
            <person name="Pitluck S."/>
            <person name="Liolios K."/>
            <person name="Ivanova N."/>
            <person name="Mavromatis K."/>
            <person name="Mikhailova N."/>
            <person name="Pati A."/>
            <person name="Chen A."/>
            <person name="Palaniappan K."/>
            <person name="Han C."/>
            <person name="Land M."/>
            <person name="Hauser L."/>
            <person name="Pan C."/>
            <person name="Brambilla E.M."/>
            <person name="Rohde M."/>
            <person name="Spring S."/>
            <person name="Sikorski J."/>
            <person name="Wirth R."/>
            <person name="Detter J.C."/>
            <person name="Woyke T."/>
            <person name="Bristow J."/>
            <person name="Eisen J.A."/>
            <person name="Markowitz V."/>
            <person name="Hugenholtz P."/>
            <person name="Kyrpides N.C."/>
            <person name="Klenk H.P."/>
        </authorList>
    </citation>
    <scope>NUCLEOTIDE SEQUENCE [LARGE SCALE GENOMIC DNA]</scope>
    <source>
        <strain evidence="3">DSM 11699 / BSA</strain>
    </source>
</reference>
<dbReference type="GO" id="GO:0140098">
    <property type="term" value="F:catalytic activity, acting on RNA"/>
    <property type="evidence" value="ECO:0007669"/>
    <property type="project" value="UniProtKB-ARBA"/>
</dbReference>
<dbReference type="GO" id="GO:0009982">
    <property type="term" value="F:pseudouridine synthase activity"/>
    <property type="evidence" value="ECO:0007669"/>
    <property type="project" value="InterPro"/>
</dbReference>
<dbReference type="AlphaFoldDB" id="F0S1H6"/>
<keyword evidence="1" id="KW-0819">tRNA processing</keyword>
<dbReference type="InterPro" id="IPR001656">
    <property type="entry name" value="PsdUridine_synth_TruD"/>
</dbReference>
<dbReference type="GO" id="GO:0005829">
    <property type="term" value="C:cytosol"/>
    <property type="evidence" value="ECO:0007669"/>
    <property type="project" value="TreeGrafter"/>
</dbReference>
<dbReference type="Proteomes" id="UP000007102">
    <property type="component" value="Chromosome"/>
</dbReference>
<dbReference type="GO" id="GO:0008033">
    <property type="term" value="P:tRNA processing"/>
    <property type="evidence" value="ECO:0007669"/>
    <property type="project" value="UniProtKB-KW"/>
</dbReference>
<organism evidence="2 3">
    <name type="scientific">Desulfurobacterium thermolithotrophum (strain DSM 11699 / BSA)</name>
    <dbReference type="NCBI Taxonomy" id="868864"/>
    <lineage>
        <taxon>Bacteria</taxon>
        <taxon>Pseudomonadati</taxon>
        <taxon>Aquificota</taxon>
        <taxon>Aquificia</taxon>
        <taxon>Desulfurobacteriales</taxon>
        <taxon>Desulfurobacteriaceae</taxon>
        <taxon>Desulfurobacterium</taxon>
    </lineage>
</organism>